<dbReference type="UniPathway" id="UPA00262">
    <property type="reaction ID" value="UER00222"/>
</dbReference>
<evidence type="ECO:0000256" key="7">
    <source>
        <dbReference type="ARBA" id="ARBA00023244"/>
    </source>
</evidence>
<accession>A0A4Q9KK22</accession>
<dbReference type="InterPro" id="IPR028161">
    <property type="entry name" value="Met8-like"/>
</dbReference>
<dbReference type="SUPFAM" id="SSF51735">
    <property type="entry name" value="NAD(P)-binding Rossmann-fold domains"/>
    <property type="match status" value="1"/>
</dbReference>
<dbReference type="RefSeq" id="WP_131172109.1">
    <property type="nucleotide sequence ID" value="NZ_FXTL01000009.1"/>
</dbReference>
<sequence length="507" mass="51896">MPRPLVIALHGSEHPGAAALADELVTLVGAELPGVQVSTAWVDARARAFCVDQLPVPELVEGEPVEGPIRTAVPELVEGELVEGPIPSPVPELVEGELVEGPIPTPVPEPVEGELVEGPIPVPVPELVEGEFAEGEPVGGDPVEGPTVVPAFLTAGYHVLEDLPALVDGGVVTGHVGPDLLDAVADRVTEAGGPGDAILLAAAGSKHAEARAEVEAAASELGVRFGVPVRVGYLYGDGASIEAAAAALIADGARDVTVATYFLADGLYTARLQGLPVARLSRPISAHPVLVDAIVQRYAHSVGTTDPLNDPAPLGAHRLGFAGGSAPSQQGCVQPVTAQGAEEFLAGVPAPEPYLLGLHLNGRRVVVAGAGAVASRRIPQLLDAGARLHVVALAASEQIRTWAATGRLTWTPREVTTADLQGAWVVLAATNDADANAQLAQAAEAQRIFCVRADDVDAGTARTPATGRSADLRVGVLSDTPNPRHTAAARTVAVEALDAWASGKEQP</sequence>
<dbReference type="EC" id="1.3.1.76" evidence="2"/>
<keyword evidence="3" id="KW-0479">Metal-binding</keyword>
<dbReference type="OrthoDB" id="7345302at2"/>
<evidence type="ECO:0000313" key="10">
    <source>
        <dbReference type="Proteomes" id="UP000291933"/>
    </source>
</evidence>
<dbReference type="Pfam" id="PF01903">
    <property type="entry name" value="CbiX"/>
    <property type="match status" value="1"/>
</dbReference>
<evidence type="ECO:0000256" key="5">
    <source>
        <dbReference type="ARBA" id="ARBA00023027"/>
    </source>
</evidence>
<dbReference type="Pfam" id="PF13241">
    <property type="entry name" value="NAD_binding_7"/>
    <property type="match status" value="1"/>
</dbReference>
<dbReference type="InterPro" id="IPR002762">
    <property type="entry name" value="CbiX-like"/>
</dbReference>
<dbReference type="GO" id="GO:0019354">
    <property type="term" value="P:siroheme biosynthetic process"/>
    <property type="evidence" value="ECO:0007669"/>
    <property type="project" value="UniProtKB-UniPathway"/>
</dbReference>
<evidence type="ECO:0000256" key="1">
    <source>
        <dbReference type="ARBA" id="ARBA00005010"/>
    </source>
</evidence>
<gene>
    <name evidence="9" type="ORF">ET996_08370</name>
</gene>
<dbReference type="SUPFAM" id="SSF53800">
    <property type="entry name" value="Chelatase"/>
    <property type="match status" value="1"/>
</dbReference>
<dbReference type="InterPro" id="IPR036291">
    <property type="entry name" value="NAD(P)-bd_dom_sf"/>
</dbReference>
<comment type="caution">
    <text evidence="9">The sequence shown here is derived from an EMBL/GenBank/DDBJ whole genome shotgun (WGS) entry which is preliminary data.</text>
</comment>
<dbReference type="Gene3D" id="3.40.50.1400">
    <property type="match status" value="2"/>
</dbReference>
<evidence type="ECO:0000256" key="6">
    <source>
        <dbReference type="ARBA" id="ARBA00023239"/>
    </source>
</evidence>
<dbReference type="Gene3D" id="3.40.50.720">
    <property type="entry name" value="NAD(P)-binding Rossmann-like Domain"/>
    <property type="match status" value="1"/>
</dbReference>
<organism evidence="9 10">
    <name type="scientific">Propioniciclava tarda</name>
    <dbReference type="NCBI Taxonomy" id="433330"/>
    <lineage>
        <taxon>Bacteria</taxon>
        <taxon>Bacillati</taxon>
        <taxon>Actinomycetota</taxon>
        <taxon>Actinomycetes</taxon>
        <taxon>Propionibacteriales</taxon>
        <taxon>Propionibacteriaceae</taxon>
        <taxon>Propioniciclava</taxon>
    </lineage>
</organism>
<protein>
    <recommendedName>
        <fullName evidence="2">precorrin-2 dehydrogenase</fullName>
        <ecNumber evidence="2">1.3.1.76</ecNumber>
    </recommendedName>
</protein>
<keyword evidence="7" id="KW-0627">Porphyrin biosynthesis</keyword>
<dbReference type="GO" id="GO:0004325">
    <property type="term" value="F:ferrochelatase activity"/>
    <property type="evidence" value="ECO:0007669"/>
    <property type="project" value="InterPro"/>
</dbReference>
<comment type="catalytic activity">
    <reaction evidence="8">
        <text>precorrin-2 + NAD(+) = sirohydrochlorin + NADH + 2 H(+)</text>
        <dbReference type="Rhea" id="RHEA:15613"/>
        <dbReference type="ChEBI" id="CHEBI:15378"/>
        <dbReference type="ChEBI" id="CHEBI:57540"/>
        <dbReference type="ChEBI" id="CHEBI:57945"/>
        <dbReference type="ChEBI" id="CHEBI:58351"/>
        <dbReference type="ChEBI" id="CHEBI:58827"/>
        <dbReference type="EC" id="1.3.1.76"/>
    </reaction>
</comment>
<evidence type="ECO:0000256" key="3">
    <source>
        <dbReference type="ARBA" id="ARBA00022723"/>
    </source>
</evidence>
<dbReference type="GO" id="GO:0043115">
    <property type="term" value="F:precorrin-2 dehydrogenase activity"/>
    <property type="evidence" value="ECO:0007669"/>
    <property type="project" value="UniProtKB-EC"/>
</dbReference>
<evidence type="ECO:0000256" key="2">
    <source>
        <dbReference type="ARBA" id="ARBA00012400"/>
    </source>
</evidence>
<keyword evidence="6" id="KW-0456">Lyase</keyword>
<dbReference type="EMBL" id="SDMR01000009">
    <property type="protein sequence ID" value="TBT94793.1"/>
    <property type="molecule type" value="Genomic_DNA"/>
</dbReference>
<dbReference type="Proteomes" id="UP000291933">
    <property type="component" value="Unassembled WGS sequence"/>
</dbReference>
<dbReference type="NCBIfam" id="TIGR01470">
    <property type="entry name" value="cysG_Nterm"/>
    <property type="match status" value="1"/>
</dbReference>
<reference evidence="9 10" key="1">
    <citation type="submission" date="2019-01" db="EMBL/GenBank/DDBJ databases">
        <title>Lactibacter flavus gen. nov., sp. nov., a novel bacterium of the family Propionibacteriaceae isolated from raw milk and dairy products.</title>
        <authorList>
            <person name="Huptas C."/>
            <person name="Wenning M."/>
            <person name="Breitenwieser F."/>
            <person name="Doll E."/>
            <person name="Von Neubeck M."/>
            <person name="Busse H.-J."/>
            <person name="Scherer S."/>
        </authorList>
    </citation>
    <scope>NUCLEOTIDE SEQUENCE [LARGE SCALE GENOMIC DNA]</scope>
    <source>
        <strain evidence="9 10">DSM 22130</strain>
    </source>
</reference>
<evidence type="ECO:0000256" key="8">
    <source>
        <dbReference type="ARBA" id="ARBA00047561"/>
    </source>
</evidence>
<keyword evidence="5" id="KW-0520">NAD</keyword>
<dbReference type="InterPro" id="IPR006367">
    <property type="entry name" value="Sirohaem_synthase_N"/>
</dbReference>
<keyword evidence="4" id="KW-0560">Oxidoreductase</keyword>
<keyword evidence="10" id="KW-1185">Reference proteome</keyword>
<dbReference type="GO" id="GO:0046872">
    <property type="term" value="F:metal ion binding"/>
    <property type="evidence" value="ECO:0007669"/>
    <property type="project" value="UniProtKB-KW"/>
</dbReference>
<dbReference type="PANTHER" id="PTHR35330:SF1">
    <property type="entry name" value="SIROHEME BIOSYNTHESIS PROTEIN MET8"/>
    <property type="match status" value="1"/>
</dbReference>
<evidence type="ECO:0000256" key="4">
    <source>
        <dbReference type="ARBA" id="ARBA00023002"/>
    </source>
</evidence>
<proteinExistence type="predicted"/>
<dbReference type="AlphaFoldDB" id="A0A4Q9KK22"/>
<evidence type="ECO:0000313" key="9">
    <source>
        <dbReference type="EMBL" id="TBT94793.1"/>
    </source>
</evidence>
<comment type="pathway">
    <text evidence="1">Porphyrin-containing compound metabolism; siroheme biosynthesis; sirohydrochlorin from precorrin-2: step 1/1.</text>
</comment>
<name>A0A4Q9KK22_PROTD</name>
<dbReference type="PANTHER" id="PTHR35330">
    <property type="entry name" value="SIROHEME BIOSYNTHESIS PROTEIN MET8"/>
    <property type="match status" value="1"/>
</dbReference>